<dbReference type="Proteomes" id="UP000299102">
    <property type="component" value="Unassembled WGS sequence"/>
</dbReference>
<organism evidence="2 3">
    <name type="scientific">Eumeta variegata</name>
    <name type="common">Bagworm moth</name>
    <name type="synonym">Eumeta japonica</name>
    <dbReference type="NCBI Taxonomy" id="151549"/>
    <lineage>
        <taxon>Eukaryota</taxon>
        <taxon>Metazoa</taxon>
        <taxon>Ecdysozoa</taxon>
        <taxon>Arthropoda</taxon>
        <taxon>Hexapoda</taxon>
        <taxon>Insecta</taxon>
        <taxon>Pterygota</taxon>
        <taxon>Neoptera</taxon>
        <taxon>Endopterygota</taxon>
        <taxon>Lepidoptera</taxon>
        <taxon>Glossata</taxon>
        <taxon>Ditrysia</taxon>
        <taxon>Tineoidea</taxon>
        <taxon>Psychidae</taxon>
        <taxon>Oiketicinae</taxon>
        <taxon>Eumeta</taxon>
    </lineage>
</organism>
<name>A0A4C1V0C6_EUMVA</name>
<reference evidence="2 3" key="1">
    <citation type="journal article" date="2019" name="Commun. Biol.">
        <title>The bagworm genome reveals a unique fibroin gene that provides high tensile strength.</title>
        <authorList>
            <person name="Kono N."/>
            <person name="Nakamura H."/>
            <person name="Ohtoshi R."/>
            <person name="Tomita M."/>
            <person name="Numata K."/>
            <person name="Arakawa K."/>
        </authorList>
    </citation>
    <scope>NUCLEOTIDE SEQUENCE [LARGE SCALE GENOMIC DNA]</scope>
</reference>
<comment type="caution">
    <text evidence="2">The sequence shown here is derived from an EMBL/GenBank/DDBJ whole genome shotgun (WGS) entry which is preliminary data.</text>
</comment>
<dbReference type="AlphaFoldDB" id="A0A4C1V0C6"/>
<feature type="compositionally biased region" description="Basic residues" evidence="1">
    <location>
        <begin position="40"/>
        <end position="56"/>
    </location>
</feature>
<keyword evidence="3" id="KW-1185">Reference proteome</keyword>
<protein>
    <submittedName>
        <fullName evidence="2">Uncharacterized protein</fullName>
    </submittedName>
</protein>
<feature type="region of interest" description="Disordered" evidence="1">
    <location>
        <begin position="93"/>
        <end position="120"/>
    </location>
</feature>
<sequence>MSLSEATSAVRRKDHGRLRKLTPFAYPTAKANAVSDSRNARRARPRRLPCSAKPKHKRYTAYPAEELYQNITTAIKTMEKKANVFYEFRKIAQYRPRGPSRPPPRDPLRRPGVFRLRPSR</sequence>
<feature type="region of interest" description="Disordered" evidence="1">
    <location>
        <begin position="30"/>
        <end position="56"/>
    </location>
</feature>
<evidence type="ECO:0000313" key="2">
    <source>
        <dbReference type="EMBL" id="GBP32203.1"/>
    </source>
</evidence>
<accession>A0A4C1V0C6</accession>
<evidence type="ECO:0000256" key="1">
    <source>
        <dbReference type="SAM" id="MobiDB-lite"/>
    </source>
</evidence>
<dbReference type="EMBL" id="BGZK01000256">
    <property type="protein sequence ID" value="GBP32203.1"/>
    <property type="molecule type" value="Genomic_DNA"/>
</dbReference>
<gene>
    <name evidence="2" type="ORF">EVAR_27627_1</name>
</gene>
<evidence type="ECO:0000313" key="3">
    <source>
        <dbReference type="Proteomes" id="UP000299102"/>
    </source>
</evidence>
<proteinExistence type="predicted"/>